<dbReference type="PANTHER" id="PTHR34606">
    <property type="entry name" value="BON DOMAIN-CONTAINING PROTEIN"/>
    <property type="match status" value="1"/>
</dbReference>
<accession>A0A3Q9BPQ1</accession>
<evidence type="ECO:0000313" key="5">
    <source>
        <dbReference type="Proteomes" id="UP000275663"/>
    </source>
</evidence>
<dbReference type="SMART" id="SM00749">
    <property type="entry name" value="BON"/>
    <property type="match status" value="2"/>
</dbReference>
<reference evidence="4 5" key="1">
    <citation type="journal article" date="2011" name="Int. J. Syst. Evol. Microbiol.">
        <title>Description of Undibacterium oligocarboniphilum sp. nov., isolated from purified water, and Undibacterium pigrum strain CCUG 49012 as the type strain of Undibacterium parvum sp. nov., and emended descriptions of the genus Undibacterium and the species Undibacterium pigrum.</title>
        <authorList>
            <person name="Eder W."/>
            <person name="Wanner G."/>
            <person name="Ludwig W."/>
            <person name="Busse H.J."/>
            <person name="Ziemke-Kageler F."/>
            <person name="Lang E."/>
        </authorList>
    </citation>
    <scope>NUCLEOTIDE SEQUENCE [LARGE SCALE GENOMIC DNA]</scope>
    <source>
        <strain evidence="4 5">DSM 23061</strain>
    </source>
</reference>
<dbReference type="PROSITE" id="PS50914">
    <property type="entry name" value="BON"/>
    <property type="match status" value="2"/>
</dbReference>
<proteinExistence type="predicted"/>
<keyword evidence="5" id="KW-1185">Reference proteome</keyword>
<evidence type="ECO:0000313" key="4">
    <source>
        <dbReference type="EMBL" id="AZP11696.1"/>
    </source>
</evidence>
<sequence>MIEILFKKIARPLASIGLCCAAAISLQGCVEIMVGSAVMGTFAATDRRTFGAQTEDKSIVLKGESRVARVAGSAAHINVSSFNRRALLTGEVPDEATKAAAEREMRAVEGVLDVANELTVGPATSFTARSNDSLLTTKVKASFVDTKDLYGSAFKVVTEDGSVYLMGRVTQREGNLAGEVARGVSGVRKVVKVFDYISEGELTALTAAAKGSANPAETTPANSGATTQEVK</sequence>
<dbReference type="PANTHER" id="PTHR34606:SF4">
    <property type="entry name" value="OUTER MEMBRANE LIPOPROTEIN DOLP"/>
    <property type="match status" value="1"/>
</dbReference>
<dbReference type="InterPro" id="IPR014004">
    <property type="entry name" value="Transpt-assoc_nodulatn_dom_bac"/>
</dbReference>
<keyword evidence="1" id="KW-0732">Signal</keyword>
<dbReference type="KEGG" id="upv:EJN92_06620"/>
<name>A0A3Q9BPQ1_9BURK</name>
<feature type="domain" description="BON" evidence="3">
    <location>
        <begin position="55"/>
        <end position="122"/>
    </location>
</feature>
<protein>
    <submittedName>
        <fullName evidence="4">BON domain-containing protein</fullName>
    </submittedName>
</protein>
<evidence type="ECO:0000256" key="2">
    <source>
        <dbReference type="SAM" id="MobiDB-lite"/>
    </source>
</evidence>
<feature type="compositionally biased region" description="Polar residues" evidence="2">
    <location>
        <begin position="215"/>
        <end position="231"/>
    </location>
</feature>
<dbReference type="Gene3D" id="3.40.1520.20">
    <property type="match status" value="1"/>
</dbReference>
<dbReference type="InterPro" id="IPR007055">
    <property type="entry name" value="BON_dom"/>
</dbReference>
<dbReference type="PROSITE" id="PS51257">
    <property type="entry name" value="PROKAR_LIPOPROTEIN"/>
    <property type="match status" value="1"/>
</dbReference>
<feature type="region of interest" description="Disordered" evidence="2">
    <location>
        <begin position="209"/>
        <end position="231"/>
    </location>
</feature>
<dbReference type="Pfam" id="PF04972">
    <property type="entry name" value="BON"/>
    <property type="match status" value="2"/>
</dbReference>
<organism evidence="4 5">
    <name type="scientific">Undibacterium parvum</name>
    <dbReference type="NCBI Taxonomy" id="401471"/>
    <lineage>
        <taxon>Bacteria</taxon>
        <taxon>Pseudomonadati</taxon>
        <taxon>Pseudomonadota</taxon>
        <taxon>Betaproteobacteria</taxon>
        <taxon>Burkholderiales</taxon>
        <taxon>Oxalobacteraceae</taxon>
        <taxon>Undibacterium</taxon>
    </lineage>
</organism>
<dbReference type="Proteomes" id="UP000275663">
    <property type="component" value="Chromosome"/>
</dbReference>
<dbReference type="EMBL" id="CP034464">
    <property type="protein sequence ID" value="AZP11696.1"/>
    <property type="molecule type" value="Genomic_DNA"/>
</dbReference>
<dbReference type="AlphaFoldDB" id="A0A3Q9BPQ1"/>
<dbReference type="InterPro" id="IPR051686">
    <property type="entry name" value="Lipoprotein_DolP"/>
</dbReference>
<gene>
    <name evidence="4" type="ORF">EJN92_06620</name>
</gene>
<evidence type="ECO:0000256" key="1">
    <source>
        <dbReference type="ARBA" id="ARBA00022729"/>
    </source>
</evidence>
<feature type="domain" description="BON" evidence="3">
    <location>
        <begin position="131"/>
        <end position="201"/>
    </location>
</feature>
<evidence type="ECO:0000259" key="3">
    <source>
        <dbReference type="PROSITE" id="PS50914"/>
    </source>
</evidence>
<dbReference type="OrthoDB" id="5294487at2"/>